<name>A0ABS9K9D1_9BACT</name>
<feature type="transmembrane region" description="Helical" evidence="14">
    <location>
        <begin position="425"/>
        <end position="444"/>
    </location>
</feature>
<dbReference type="RefSeq" id="WP_237852293.1">
    <property type="nucleotide sequence ID" value="NZ_JAKLWS010000002.1"/>
</dbReference>
<gene>
    <name evidence="15" type="ORF">L6773_02645</name>
</gene>
<dbReference type="Gene3D" id="1.20.1730.10">
    <property type="entry name" value="Sodium/glucose cotransporter"/>
    <property type="match status" value="1"/>
</dbReference>
<comment type="similarity">
    <text evidence="2 13">Belongs to the sodium:solute symporter (SSF) (TC 2.A.21) family.</text>
</comment>
<feature type="transmembrane region" description="Helical" evidence="14">
    <location>
        <begin position="450"/>
        <end position="469"/>
    </location>
</feature>
<dbReference type="Pfam" id="PF00474">
    <property type="entry name" value="SSF"/>
    <property type="match status" value="1"/>
</dbReference>
<feature type="transmembrane region" description="Helical" evidence="14">
    <location>
        <begin position="366"/>
        <end position="385"/>
    </location>
</feature>
<sequence length="504" mass="55772">MQQLDWIVLGLFFLVMVVIGFWSFNKVGDSGDFFVAGGKLPWWLSGISHHISGYSGAVFVAYAGLAYTHGFAIYVWWAFTISVTTIFGAFFIAPRWSRLRNKLNIESPTEYLKTRYNLPTQQLMAWSGALLKLFDVGAKWAAIAVLLNVFTGTSLLFGILLAGGISLIYITVGGLWADVWTDFAQFIVQITAGFVMFFITLDILGGFNSIFTIWDQLPSDHGQLFNDPYTPGFALAFLFINFMSYNGGTWNLATRYISSPMGSDARKAAIFSGILYLVWPLILFFPMWAAPILLPGLEDPTESYALLTQELLPPGLVGLVLASMFANTMSMTSSDANTISAVITRDILPNLSEKFQDMKKEHSLKLARISTFVFTALTLVIAINAESFGGVLGLLISWFAAIVGPISIPMILGLLPQFRHCDSRAAIVSITGGLMSFIIVKYLIISVQVVQIATPFIVSFILFLLIGWLNRNKKVSEEVEMLLDQLKLDEISPLQRPETSGKED</sequence>
<accession>A0ABS9K9D1</accession>
<evidence type="ECO:0000256" key="5">
    <source>
        <dbReference type="ARBA" id="ARBA00022692"/>
    </source>
</evidence>
<evidence type="ECO:0000256" key="9">
    <source>
        <dbReference type="ARBA" id="ARBA00023065"/>
    </source>
</evidence>
<keyword evidence="3" id="KW-0813">Transport</keyword>
<reference evidence="15" key="2">
    <citation type="submission" date="2024-05" db="EMBL/GenBank/DDBJ databases">
        <title>Rhodohalobacter halophilus gen. nov., sp. nov., a moderately halophilic member of the family Balneolaceae.</title>
        <authorList>
            <person name="Xia J."/>
        </authorList>
    </citation>
    <scope>NUCLEOTIDE SEQUENCE</scope>
    <source>
        <strain evidence="15">WB101</strain>
    </source>
</reference>
<reference evidence="15" key="1">
    <citation type="submission" date="2022-01" db="EMBL/GenBank/DDBJ databases">
        <authorList>
            <person name="Wang Y."/>
        </authorList>
    </citation>
    <scope>NUCLEOTIDE SEQUENCE</scope>
    <source>
        <strain evidence="15">WB101</strain>
    </source>
</reference>
<evidence type="ECO:0000256" key="11">
    <source>
        <dbReference type="ARBA" id="ARBA00023201"/>
    </source>
</evidence>
<evidence type="ECO:0000256" key="6">
    <source>
        <dbReference type="ARBA" id="ARBA00022847"/>
    </source>
</evidence>
<evidence type="ECO:0000256" key="4">
    <source>
        <dbReference type="ARBA" id="ARBA00022475"/>
    </source>
</evidence>
<dbReference type="EMBL" id="JAKLWS010000002">
    <property type="protein sequence ID" value="MCG2587449.1"/>
    <property type="molecule type" value="Genomic_DNA"/>
</dbReference>
<evidence type="ECO:0000256" key="7">
    <source>
        <dbReference type="ARBA" id="ARBA00022989"/>
    </source>
</evidence>
<keyword evidence="5 14" id="KW-0812">Transmembrane</keyword>
<comment type="subcellular location">
    <subcellularLocation>
        <location evidence="1">Cell membrane</location>
        <topology evidence="1">Multi-pass membrane protein</topology>
    </subcellularLocation>
</comment>
<feature type="transmembrane region" description="Helical" evidence="14">
    <location>
        <begin position="6"/>
        <end position="28"/>
    </location>
</feature>
<protein>
    <submittedName>
        <fullName evidence="15">Na+:solute symporter</fullName>
    </submittedName>
</protein>
<comment type="catalytic activity">
    <reaction evidence="12">
        <text>L-proline(in) + Na(+)(in) = L-proline(out) + Na(+)(out)</text>
        <dbReference type="Rhea" id="RHEA:28967"/>
        <dbReference type="ChEBI" id="CHEBI:29101"/>
        <dbReference type="ChEBI" id="CHEBI:60039"/>
    </reaction>
</comment>
<dbReference type="InterPro" id="IPR038377">
    <property type="entry name" value="Na/Glc_symporter_sf"/>
</dbReference>
<evidence type="ECO:0000256" key="14">
    <source>
        <dbReference type="SAM" id="Phobius"/>
    </source>
</evidence>
<evidence type="ECO:0000256" key="2">
    <source>
        <dbReference type="ARBA" id="ARBA00006434"/>
    </source>
</evidence>
<feature type="transmembrane region" description="Helical" evidence="14">
    <location>
        <begin position="391"/>
        <end position="413"/>
    </location>
</feature>
<evidence type="ECO:0000256" key="1">
    <source>
        <dbReference type="ARBA" id="ARBA00004651"/>
    </source>
</evidence>
<feature type="transmembrane region" description="Helical" evidence="14">
    <location>
        <begin position="155"/>
        <end position="177"/>
    </location>
</feature>
<dbReference type="PROSITE" id="PS50283">
    <property type="entry name" value="NA_SOLUT_SYMP_3"/>
    <property type="match status" value="1"/>
</dbReference>
<evidence type="ECO:0000256" key="12">
    <source>
        <dbReference type="ARBA" id="ARBA00033708"/>
    </source>
</evidence>
<dbReference type="InterPro" id="IPR001734">
    <property type="entry name" value="Na/solute_symporter"/>
</dbReference>
<keyword evidence="10 14" id="KW-0472">Membrane</keyword>
<feature type="transmembrane region" description="Helical" evidence="14">
    <location>
        <begin position="306"/>
        <end position="326"/>
    </location>
</feature>
<keyword evidence="16" id="KW-1185">Reference proteome</keyword>
<organism evidence="15 16">
    <name type="scientific">Rhodohalobacter sulfatireducens</name>
    <dbReference type="NCBI Taxonomy" id="2911366"/>
    <lineage>
        <taxon>Bacteria</taxon>
        <taxon>Pseudomonadati</taxon>
        <taxon>Balneolota</taxon>
        <taxon>Balneolia</taxon>
        <taxon>Balneolales</taxon>
        <taxon>Balneolaceae</taxon>
        <taxon>Rhodohalobacter</taxon>
    </lineage>
</organism>
<keyword evidence="7 14" id="KW-1133">Transmembrane helix</keyword>
<keyword evidence="6" id="KW-0769">Symport</keyword>
<dbReference type="Proteomes" id="UP001165366">
    <property type="component" value="Unassembled WGS sequence"/>
</dbReference>
<comment type="caution">
    <text evidence="15">The sequence shown here is derived from an EMBL/GenBank/DDBJ whole genome shotgun (WGS) entry which is preliminary data.</text>
</comment>
<feature type="transmembrane region" description="Helical" evidence="14">
    <location>
        <begin position="123"/>
        <end position="149"/>
    </location>
</feature>
<dbReference type="CDD" id="cd11477">
    <property type="entry name" value="SLC5sbd_u1"/>
    <property type="match status" value="1"/>
</dbReference>
<keyword evidence="11" id="KW-0739">Sodium transport</keyword>
<feature type="transmembrane region" description="Helical" evidence="14">
    <location>
        <begin position="71"/>
        <end position="93"/>
    </location>
</feature>
<keyword evidence="4" id="KW-1003">Cell membrane</keyword>
<dbReference type="PANTHER" id="PTHR48086">
    <property type="entry name" value="SODIUM/PROLINE SYMPORTER-RELATED"/>
    <property type="match status" value="1"/>
</dbReference>
<evidence type="ECO:0000313" key="16">
    <source>
        <dbReference type="Proteomes" id="UP001165366"/>
    </source>
</evidence>
<feature type="transmembrane region" description="Helical" evidence="14">
    <location>
        <begin position="186"/>
        <end position="213"/>
    </location>
</feature>
<dbReference type="InterPro" id="IPR050277">
    <property type="entry name" value="Sodium:Solute_Symporter"/>
</dbReference>
<proteinExistence type="inferred from homology"/>
<feature type="transmembrane region" description="Helical" evidence="14">
    <location>
        <begin position="233"/>
        <end position="253"/>
    </location>
</feature>
<keyword evidence="8" id="KW-0915">Sodium</keyword>
<keyword evidence="9" id="KW-0406">Ion transport</keyword>
<evidence type="ECO:0000256" key="8">
    <source>
        <dbReference type="ARBA" id="ARBA00023053"/>
    </source>
</evidence>
<feature type="transmembrane region" description="Helical" evidence="14">
    <location>
        <begin position="274"/>
        <end position="294"/>
    </location>
</feature>
<dbReference type="PANTHER" id="PTHR48086:SF3">
    <property type="entry name" value="SODIUM_PROLINE SYMPORTER"/>
    <property type="match status" value="1"/>
</dbReference>
<evidence type="ECO:0000256" key="10">
    <source>
        <dbReference type="ARBA" id="ARBA00023136"/>
    </source>
</evidence>
<evidence type="ECO:0000313" key="15">
    <source>
        <dbReference type="EMBL" id="MCG2587449.1"/>
    </source>
</evidence>
<evidence type="ECO:0000256" key="3">
    <source>
        <dbReference type="ARBA" id="ARBA00022448"/>
    </source>
</evidence>
<evidence type="ECO:0000256" key="13">
    <source>
        <dbReference type="RuleBase" id="RU362091"/>
    </source>
</evidence>